<dbReference type="SMART" id="SM00220">
    <property type="entry name" value="S_TKc"/>
    <property type="match status" value="1"/>
</dbReference>
<dbReference type="PROSITE" id="PS00108">
    <property type="entry name" value="PROTEIN_KINASE_ST"/>
    <property type="match status" value="1"/>
</dbReference>
<evidence type="ECO:0000259" key="12">
    <source>
        <dbReference type="PROSITE" id="PS50011"/>
    </source>
</evidence>
<reference evidence="13 14" key="1">
    <citation type="submission" date="2011-07" db="EMBL/GenBank/DDBJ databases">
        <authorList>
            <person name="Coyne R."/>
            <person name="Brami D."/>
            <person name="Johnson J."/>
            <person name="Hostetler J."/>
            <person name="Hannick L."/>
            <person name="Clark T."/>
            <person name="Cassidy-Hanley D."/>
            <person name="Inman J."/>
        </authorList>
    </citation>
    <scope>NUCLEOTIDE SEQUENCE [LARGE SCALE GENOMIC DNA]</scope>
    <source>
        <strain evidence="13 14">G5</strain>
    </source>
</reference>
<dbReference type="EMBL" id="GL983410">
    <property type="protein sequence ID" value="EGR33665.1"/>
    <property type="molecule type" value="Genomic_DNA"/>
</dbReference>
<evidence type="ECO:0000256" key="2">
    <source>
        <dbReference type="ARBA" id="ARBA00022527"/>
    </source>
</evidence>
<keyword evidence="5 10" id="KW-0547">Nucleotide-binding</keyword>
<protein>
    <recommendedName>
        <fullName evidence="1">non-specific serine/threonine protein kinase</fullName>
        <ecNumber evidence="1">2.7.11.1</ecNumber>
    </recommendedName>
</protein>
<evidence type="ECO:0000313" key="13">
    <source>
        <dbReference type="EMBL" id="EGR33665.1"/>
    </source>
</evidence>
<evidence type="ECO:0000313" key="14">
    <source>
        <dbReference type="Proteomes" id="UP000008983"/>
    </source>
</evidence>
<dbReference type="EC" id="2.7.11.1" evidence="1"/>
<dbReference type="InterPro" id="IPR000719">
    <property type="entry name" value="Prot_kinase_dom"/>
</dbReference>
<dbReference type="InterPro" id="IPR011009">
    <property type="entry name" value="Kinase-like_dom_sf"/>
</dbReference>
<organism evidence="13 14">
    <name type="scientific">Ichthyophthirius multifiliis</name>
    <name type="common">White spot disease agent</name>
    <name type="synonym">Ich</name>
    <dbReference type="NCBI Taxonomy" id="5932"/>
    <lineage>
        <taxon>Eukaryota</taxon>
        <taxon>Sar</taxon>
        <taxon>Alveolata</taxon>
        <taxon>Ciliophora</taxon>
        <taxon>Intramacronucleata</taxon>
        <taxon>Oligohymenophorea</taxon>
        <taxon>Hymenostomatida</taxon>
        <taxon>Ophryoglenina</taxon>
        <taxon>Ichthyophthirius</taxon>
    </lineage>
</organism>
<dbReference type="SUPFAM" id="SSF56112">
    <property type="entry name" value="Protein kinase-like (PK-like)"/>
    <property type="match status" value="1"/>
</dbReference>
<proteinExistence type="inferred from homology"/>
<dbReference type="InParanoid" id="G0QM88"/>
<evidence type="ECO:0000256" key="7">
    <source>
        <dbReference type="ARBA" id="ARBA00022840"/>
    </source>
</evidence>
<accession>G0QM88</accession>
<dbReference type="GO" id="GO:0016787">
    <property type="term" value="F:hydrolase activity"/>
    <property type="evidence" value="ECO:0007669"/>
    <property type="project" value="UniProtKB-KW"/>
</dbReference>
<dbReference type="AlphaFoldDB" id="G0QM88"/>
<dbReference type="InterPro" id="IPR050236">
    <property type="entry name" value="Ser_Thr_kinase_AGC"/>
</dbReference>
<dbReference type="STRING" id="857967.G0QM88"/>
<keyword evidence="3" id="KW-0597">Phosphoprotein</keyword>
<dbReference type="PROSITE" id="PS00107">
    <property type="entry name" value="PROTEIN_KINASE_ATP"/>
    <property type="match status" value="1"/>
</dbReference>
<dbReference type="PROSITE" id="PS50011">
    <property type="entry name" value="PROTEIN_KINASE_DOM"/>
    <property type="match status" value="1"/>
</dbReference>
<evidence type="ECO:0000256" key="10">
    <source>
        <dbReference type="PROSITE-ProRule" id="PRU10141"/>
    </source>
</evidence>
<evidence type="ECO:0000256" key="3">
    <source>
        <dbReference type="ARBA" id="ARBA00022553"/>
    </source>
</evidence>
<dbReference type="GO" id="GO:0035556">
    <property type="term" value="P:intracellular signal transduction"/>
    <property type="evidence" value="ECO:0007669"/>
    <property type="project" value="TreeGrafter"/>
</dbReference>
<gene>
    <name evidence="13" type="ORF">IMG5_046630</name>
</gene>
<feature type="binding site" evidence="10">
    <location>
        <position position="117"/>
    </location>
    <ligand>
        <name>ATP</name>
        <dbReference type="ChEBI" id="CHEBI:30616"/>
    </ligand>
</feature>
<dbReference type="PANTHER" id="PTHR24356:SF184">
    <property type="entry name" value="SERINE_THREONINE-PROTEIN KINASE TRICORNERED"/>
    <property type="match status" value="1"/>
</dbReference>
<name>G0QM88_ICHMU</name>
<sequence>MANFKETQETSGIAIQKAEAAKSYIEKKYSKIKILEKERKDNWEAIKTKISELNLSSQQSQQIINKIKQQEAQNMRLMRKKITANDFEPLSIIGKGAFGEVRICKCKHTQEIVAIKKMKKSEMIYKNQVSHVIAERDVLALANNISWIVELKNSFQDQKYLYLVMEFLQGGDLMTLLIERSILSEIEVRFYAAEIVLAIESVHKMNYIHRDIKPDNILLTKNGHIKLSDFGLCKQTNRKRLFSTVGTPDYIAPEVFGQEGYTESVDWWSVGIIIYEMLIGYPPFNSENPNSTCKKIVQWRKYFQFPNEPQISTVAKDLIKKLIIENEKRIGVNEIKNILFLMEQIGRIFNFKMLLLFQKQKVKQMIVDLKNMKKKNLGIMNIKIINSVLKTEIQIKILLAILIKGKKENFWFKPYKNLTMYKYK</sequence>
<dbReference type="FunFam" id="1.10.510.10:FF:000570">
    <property type="entry name" value="Non-specific serine/threonine protein kinase"/>
    <property type="match status" value="1"/>
</dbReference>
<dbReference type="FunFam" id="3.30.200.20:FF:000192">
    <property type="entry name" value="Serine/threonine-protein kinase cot-1"/>
    <property type="match status" value="1"/>
</dbReference>
<keyword evidence="7 10" id="KW-0067">ATP-binding</keyword>
<dbReference type="RefSeq" id="XP_004037651.1">
    <property type="nucleotide sequence ID" value="XM_004037603.1"/>
</dbReference>
<dbReference type="InterPro" id="IPR017441">
    <property type="entry name" value="Protein_kinase_ATP_BS"/>
</dbReference>
<comment type="catalytic activity">
    <reaction evidence="9">
        <text>L-seryl-[protein] + ATP = O-phospho-L-seryl-[protein] + ADP + H(+)</text>
        <dbReference type="Rhea" id="RHEA:17989"/>
        <dbReference type="Rhea" id="RHEA-COMP:9863"/>
        <dbReference type="Rhea" id="RHEA-COMP:11604"/>
        <dbReference type="ChEBI" id="CHEBI:15378"/>
        <dbReference type="ChEBI" id="CHEBI:29999"/>
        <dbReference type="ChEBI" id="CHEBI:30616"/>
        <dbReference type="ChEBI" id="CHEBI:83421"/>
        <dbReference type="ChEBI" id="CHEBI:456216"/>
        <dbReference type="EC" id="2.7.11.1"/>
    </reaction>
</comment>
<dbReference type="Pfam" id="PF00069">
    <property type="entry name" value="Pkinase"/>
    <property type="match status" value="1"/>
</dbReference>
<keyword evidence="14" id="KW-1185">Reference proteome</keyword>
<dbReference type="GO" id="GO:0005524">
    <property type="term" value="F:ATP binding"/>
    <property type="evidence" value="ECO:0007669"/>
    <property type="project" value="UniProtKB-UniRule"/>
</dbReference>
<evidence type="ECO:0000256" key="11">
    <source>
        <dbReference type="RuleBase" id="RU000304"/>
    </source>
</evidence>
<dbReference type="GO" id="GO:0106310">
    <property type="term" value="F:protein serine kinase activity"/>
    <property type="evidence" value="ECO:0007669"/>
    <property type="project" value="RHEA"/>
</dbReference>
<evidence type="ECO:0000256" key="9">
    <source>
        <dbReference type="ARBA" id="ARBA00048679"/>
    </source>
</evidence>
<dbReference type="Gene3D" id="3.30.200.20">
    <property type="entry name" value="Phosphorylase Kinase, domain 1"/>
    <property type="match status" value="1"/>
</dbReference>
<keyword evidence="2 11" id="KW-0723">Serine/threonine-protein kinase</keyword>
<evidence type="ECO:0000256" key="4">
    <source>
        <dbReference type="ARBA" id="ARBA00022679"/>
    </source>
</evidence>
<dbReference type="GeneID" id="14909850"/>
<dbReference type="OrthoDB" id="3638488at2759"/>
<evidence type="ECO:0000256" key="1">
    <source>
        <dbReference type="ARBA" id="ARBA00012513"/>
    </source>
</evidence>
<keyword evidence="4 13" id="KW-0808">Transferase</keyword>
<comment type="similarity">
    <text evidence="11">Belongs to the protein kinase superfamily.</text>
</comment>
<feature type="domain" description="Protein kinase" evidence="12">
    <location>
        <begin position="87"/>
        <end position="341"/>
    </location>
</feature>
<dbReference type="InterPro" id="IPR008271">
    <property type="entry name" value="Ser/Thr_kinase_AS"/>
</dbReference>
<dbReference type="PANTHER" id="PTHR24356">
    <property type="entry name" value="SERINE/THREONINE-PROTEIN KINASE"/>
    <property type="match status" value="1"/>
</dbReference>
<dbReference type="Proteomes" id="UP000008983">
    <property type="component" value="Unassembled WGS sequence"/>
</dbReference>
<evidence type="ECO:0000256" key="8">
    <source>
        <dbReference type="ARBA" id="ARBA00047899"/>
    </source>
</evidence>
<dbReference type="eggNOG" id="KOG0605">
    <property type="taxonomic scope" value="Eukaryota"/>
</dbReference>
<dbReference type="OMA" id="MLVHHAL"/>
<dbReference type="Gene3D" id="1.10.510.10">
    <property type="entry name" value="Transferase(Phosphotransferase) domain 1"/>
    <property type="match status" value="1"/>
</dbReference>
<evidence type="ECO:0000256" key="5">
    <source>
        <dbReference type="ARBA" id="ARBA00022741"/>
    </source>
</evidence>
<evidence type="ECO:0000256" key="6">
    <source>
        <dbReference type="ARBA" id="ARBA00022777"/>
    </source>
</evidence>
<dbReference type="GO" id="GO:0004674">
    <property type="term" value="F:protein serine/threonine kinase activity"/>
    <property type="evidence" value="ECO:0007669"/>
    <property type="project" value="UniProtKB-KW"/>
</dbReference>
<keyword evidence="13" id="KW-0378">Hydrolase</keyword>
<comment type="catalytic activity">
    <reaction evidence="8">
        <text>L-threonyl-[protein] + ATP = O-phospho-L-threonyl-[protein] + ADP + H(+)</text>
        <dbReference type="Rhea" id="RHEA:46608"/>
        <dbReference type="Rhea" id="RHEA-COMP:11060"/>
        <dbReference type="Rhea" id="RHEA-COMP:11605"/>
        <dbReference type="ChEBI" id="CHEBI:15378"/>
        <dbReference type="ChEBI" id="CHEBI:30013"/>
        <dbReference type="ChEBI" id="CHEBI:30616"/>
        <dbReference type="ChEBI" id="CHEBI:61977"/>
        <dbReference type="ChEBI" id="CHEBI:456216"/>
        <dbReference type="EC" id="2.7.11.1"/>
    </reaction>
</comment>
<keyword evidence="6 13" id="KW-0418">Kinase</keyword>